<organism evidence="1 2">
    <name type="scientific">Populus alba</name>
    <name type="common">White poplar</name>
    <dbReference type="NCBI Taxonomy" id="43335"/>
    <lineage>
        <taxon>Eukaryota</taxon>
        <taxon>Viridiplantae</taxon>
        <taxon>Streptophyta</taxon>
        <taxon>Embryophyta</taxon>
        <taxon>Tracheophyta</taxon>
        <taxon>Spermatophyta</taxon>
        <taxon>Magnoliopsida</taxon>
        <taxon>eudicotyledons</taxon>
        <taxon>Gunneridae</taxon>
        <taxon>Pentapetalae</taxon>
        <taxon>rosids</taxon>
        <taxon>fabids</taxon>
        <taxon>Malpighiales</taxon>
        <taxon>Salicaceae</taxon>
        <taxon>Saliceae</taxon>
        <taxon>Populus</taxon>
    </lineage>
</organism>
<protein>
    <submittedName>
        <fullName evidence="1">Uncharacterized protein</fullName>
    </submittedName>
</protein>
<evidence type="ECO:0000313" key="2">
    <source>
        <dbReference type="Proteomes" id="UP000309997"/>
    </source>
</evidence>
<dbReference type="EMBL" id="RCHU02000011">
    <property type="protein sequence ID" value="KAL3576872.1"/>
    <property type="molecule type" value="Genomic_DNA"/>
</dbReference>
<dbReference type="Proteomes" id="UP000309997">
    <property type="component" value="Unassembled WGS sequence"/>
</dbReference>
<accession>A0ACC4BEU3</accession>
<sequence length="111" mass="12982">MIRAVGFWNLWRITVAEEEDSMKEMNQWWDESMPDNDEVRAKPCNFEEEAGKLSTEDNTTDLNGKLVRYTKIYDYTTVFNINLKFEKQGMQRTIKPGSVRTSQVNNAGFEC</sequence>
<reference evidence="1 2" key="1">
    <citation type="journal article" date="2024" name="Plant Biotechnol. J.">
        <title>Genome and CRISPR/Cas9 system of a widespread forest tree (Populus alba) in the world.</title>
        <authorList>
            <person name="Liu Y.J."/>
            <person name="Jiang P.F."/>
            <person name="Han X.M."/>
            <person name="Li X.Y."/>
            <person name="Wang H.M."/>
            <person name="Wang Y.J."/>
            <person name="Wang X.X."/>
            <person name="Zeng Q.Y."/>
        </authorList>
    </citation>
    <scope>NUCLEOTIDE SEQUENCE [LARGE SCALE GENOMIC DNA]</scope>
    <source>
        <strain evidence="2">cv. PAL-ZL1</strain>
    </source>
</reference>
<proteinExistence type="predicted"/>
<name>A0ACC4BEU3_POPAL</name>
<comment type="caution">
    <text evidence="1">The sequence shown here is derived from an EMBL/GenBank/DDBJ whole genome shotgun (WGS) entry which is preliminary data.</text>
</comment>
<keyword evidence="2" id="KW-1185">Reference proteome</keyword>
<gene>
    <name evidence="1" type="ORF">D5086_022155</name>
</gene>
<evidence type="ECO:0000313" key="1">
    <source>
        <dbReference type="EMBL" id="KAL3576872.1"/>
    </source>
</evidence>